<evidence type="ECO:0000313" key="2">
    <source>
        <dbReference type="EMBL" id="AAS53721.2"/>
    </source>
</evidence>
<dbReference type="Proteomes" id="UP000000591">
    <property type="component" value="Chromosome VI"/>
</dbReference>
<dbReference type="KEGG" id="ago:AGOS_AFR350W"/>
<dbReference type="InParanoid" id="Q753G2"/>
<protein>
    <submittedName>
        <fullName evidence="2">AFR350Wp</fullName>
    </submittedName>
</protein>
<name>Q753G2_EREGS</name>
<organism evidence="2 3">
    <name type="scientific">Eremothecium gossypii (strain ATCC 10895 / CBS 109.51 / FGSC 9923 / NRRL Y-1056)</name>
    <name type="common">Yeast</name>
    <name type="synonym">Ashbya gossypii</name>
    <dbReference type="NCBI Taxonomy" id="284811"/>
    <lineage>
        <taxon>Eukaryota</taxon>
        <taxon>Fungi</taxon>
        <taxon>Dikarya</taxon>
        <taxon>Ascomycota</taxon>
        <taxon>Saccharomycotina</taxon>
        <taxon>Saccharomycetes</taxon>
        <taxon>Saccharomycetales</taxon>
        <taxon>Saccharomycetaceae</taxon>
        <taxon>Eremothecium</taxon>
    </lineage>
</organism>
<reference evidence="3" key="2">
    <citation type="journal article" date="2013" name="G3 (Bethesda)">
        <title>Genomes of Ashbya fungi isolated from insects reveal four mating-type loci, numerous translocations, lack of transposons, and distinct gene duplications.</title>
        <authorList>
            <person name="Dietrich F.S."/>
            <person name="Voegeli S."/>
            <person name="Kuo S."/>
            <person name="Philippsen P."/>
        </authorList>
    </citation>
    <scope>GENOME REANNOTATION</scope>
    <source>
        <strain evidence="3">ATCC 10895 / CBS 109.51 / FGSC 9923 / NRRL Y-1056</strain>
    </source>
</reference>
<keyword evidence="1" id="KW-0732">Signal</keyword>
<evidence type="ECO:0000313" key="3">
    <source>
        <dbReference type="Proteomes" id="UP000000591"/>
    </source>
</evidence>
<proteinExistence type="predicted"/>
<dbReference type="AlphaFoldDB" id="Q753G2"/>
<sequence length="383" mass="43762">MRLTAILWLVPIVTSIIAFPAKQSNTATDAMINDAVWDEMIRWQSVWLASEDFHSMGIDNELLSQVNGFLRFSESFLKKAYKEKQLEPLHLFNTKDKIRYKFKNNVNRWTEKLLDLMAIRRSIGEQERDKTLNAHGLIDDLHKLRSIVASYIEQSNEVPVVTLLRIVGANIEHQLAELQKALEDLEENGEEQGPGLHSLALQSEGVVRIAELLIETVDEIKATSVDAFLQKNIGDVDTYLGALNDVKYMDSMAIIGEVQKSQDALDDYSLNEFFLRNVRHLHKFKKVFGWFNNTTIVPTDFYAKHSNRRMALLTVKLISYLAYQTIGGTMYCLLELAVPKSNSAWDNCGNFHSAQLRKEWILLSLILTRITSNPLKHHRTGSV</sequence>
<dbReference type="GeneID" id="4622166"/>
<keyword evidence="3" id="KW-1185">Reference proteome</keyword>
<feature type="signal peptide" evidence="1">
    <location>
        <begin position="1"/>
        <end position="18"/>
    </location>
</feature>
<dbReference type="EMBL" id="AE016819">
    <property type="protein sequence ID" value="AAS53721.2"/>
    <property type="molecule type" value="Genomic_DNA"/>
</dbReference>
<evidence type="ECO:0000256" key="1">
    <source>
        <dbReference type="SAM" id="SignalP"/>
    </source>
</evidence>
<dbReference type="RefSeq" id="NP_985897.2">
    <property type="nucleotide sequence ID" value="NM_211252.2"/>
</dbReference>
<reference evidence="2 3" key="1">
    <citation type="journal article" date="2004" name="Science">
        <title>The Ashbya gossypii genome as a tool for mapping the ancient Saccharomyces cerevisiae genome.</title>
        <authorList>
            <person name="Dietrich F.S."/>
            <person name="Voegeli S."/>
            <person name="Brachat S."/>
            <person name="Lerch A."/>
            <person name="Gates K."/>
            <person name="Steiner S."/>
            <person name="Mohr C."/>
            <person name="Pohlmann R."/>
            <person name="Luedi P."/>
            <person name="Choi S."/>
            <person name="Wing R.A."/>
            <person name="Flavier A."/>
            <person name="Gaffney T.D."/>
            <person name="Philippsen P."/>
        </authorList>
    </citation>
    <scope>NUCLEOTIDE SEQUENCE [LARGE SCALE GENOMIC DNA]</scope>
    <source>
        <strain evidence="3">ATCC 10895 / CBS 109.51 / FGSC 9923 / NRRL Y-1056</strain>
    </source>
</reference>
<accession>Q753G2</accession>
<feature type="chain" id="PRO_5004285341" evidence="1">
    <location>
        <begin position="19"/>
        <end position="383"/>
    </location>
</feature>
<dbReference type="OrthoDB" id="4057678at2759"/>
<dbReference type="HOGENOM" id="CLU_721544_0_0_1"/>
<gene>
    <name evidence="2" type="ORF">AGOS_AFR350W</name>
</gene>